<evidence type="ECO:0000313" key="2">
    <source>
        <dbReference type="EMBL" id="PJR03668.1"/>
    </source>
</evidence>
<dbReference type="InterPro" id="IPR038670">
    <property type="entry name" value="HslJ-like_sf"/>
</dbReference>
<dbReference type="Gene3D" id="2.40.128.270">
    <property type="match status" value="2"/>
</dbReference>
<evidence type="ECO:0000313" key="3">
    <source>
        <dbReference type="Proteomes" id="UP000231960"/>
    </source>
</evidence>
<protein>
    <recommendedName>
        <fullName evidence="1">DUF306 domain-containing protein</fullName>
    </recommendedName>
</protein>
<reference evidence="2 3" key="1">
    <citation type="submission" date="2017-06" db="EMBL/GenBank/DDBJ databases">
        <title>Description of Avrilella dinanensis gen. nov. sp. nov.</title>
        <authorList>
            <person name="Leyer C."/>
            <person name="Sassi M."/>
            <person name="Minet J."/>
            <person name="Kayal S."/>
            <person name="Cattoir V."/>
        </authorList>
    </citation>
    <scope>NUCLEOTIDE SEQUENCE [LARGE SCALE GENOMIC DNA]</scope>
    <source>
        <strain evidence="2 3">UR159</strain>
    </source>
</reference>
<feature type="domain" description="DUF306" evidence="1">
    <location>
        <begin position="143"/>
        <end position="241"/>
    </location>
</feature>
<dbReference type="EMBL" id="NIPO01000001">
    <property type="protein sequence ID" value="PJR03668.1"/>
    <property type="molecule type" value="Genomic_DNA"/>
</dbReference>
<feature type="domain" description="DUF306" evidence="1">
    <location>
        <begin position="25"/>
        <end position="131"/>
    </location>
</feature>
<dbReference type="Pfam" id="PF03724">
    <property type="entry name" value="META"/>
    <property type="match status" value="2"/>
</dbReference>
<keyword evidence="3" id="KW-1185">Reference proteome</keyword>
<gene>
    <name evidence="2" type="ORF">CDL10_03380</name>
</gene>
<sequence>MKKVFFSIFFMLIAVVGVANVPFGTKLTLTKLNGNNVESTNVYLTIDKEKKTISGKSGCNTFGLDFESKKNNDACIKTGLPIGTMMACDEETMKLEAEFLETIRERKFKVKTKGNKVQFKNWWGKTIMEFEQQTDESVWNFIEKNDWKLIMLNNVGKDYGRASIKLNVKEKLVSGHTGCNGFSGTFESDGNHISFDHMRTTLMACLDEEANQTERTFLDVLSGKKLRFDLADQTLNFYDGNRLVMMFGLVK</sequence>
<dbReference type="PANTHER" id="PTHR35535:SF1">
    <property type="entry name" value="HEAT SHOCK PROTEIN HSLJ"/>
    <property type="match status" value="1"/>
</dbReference>
<dbReference type="Proteomes" id="UP000231960">
    <property type="component" value="Unassembled WGS sequence"/>
</dbReference>
<comment type="caution">
    <text evidence="2">The sequence shown here is derived from an EMBL/GenBank/DDBJ whole genome shotgun (WGS) entry which is preliminary data.</text>
</comment>
<dbReference type="InterPro" id="IPR005184">
    <property type="entry name" value="DUF306_Meta_HslJ"/>
</dbReference>
<organism evidence="2 3">
    <name type="scientific">Avrilella dinanensis</name>
    <dbReference type="NCBI Taxonomy" id="2008672"/>
    <lineage>
        <taxon>Bacteria</taxon>
        <taxon>Pseudomonadati</taxon>
        <taxon>Bacteroidota</taxon>
        <taxon>Flavobacteriia</taxon>
        <taxon>Flavobacteriales</taxon>
        <taxon>Flavobacteriaceae</taxon>
        <taxon>Avrilella</taxon>
    </lineage>
</organism>
<dbReference type="InterPro" id="IPR053147">
    <property type="entry name" value="Hsp_HslJ-like"/>
</dbReference>
<dbReference type="PANTHER" id="PTHR35535">
    <property type="entry name" value="HEAT SHOCK PROTEIN HSLJ"/>
    <property type="match status" value="1"/>
</dbReference>
<dbReference type="OrthoDB" id="880459at2"/>
<name>A0A2M9R489_9FLAO</name>
<dbReference type="AlphaFoldDB" id="A0A2M9R489"/>
<accession>A0A2M9R489</accession>
<evidence type="ECO:0000259" key="1">
    <source>
        <dbReference type="Pfam" id="PF03724"/>
    </source>
</evidence>
<proteinExistence type="predicted"/>
<dbReference type="RefSeq" id="WP_100677236.1">
    <property type="nucleotide sequence ID" value="NZ_NIPO01000001.1"/>
</dbReference>